<evidence type="ECO:0000256" key="1">
    <source>
        <dbReference type="ARBA" id="ARBA00022490"/>
    </source>
</evidence>
<dbReference type="EMBL" id="QXIR01000001">
    <property type="protein sequence ID" value="RIW39060.1"/>
    <property type="molecule type" value="Genomic_DNA"/>
</dbReference>
<keyword evidence="1 5" id="KW-0963">Cytoplasm</keyword>
<proteinExistence type="inferred from homology"/>
<comment type="similarity">
    <text evidence="5">Belongs to the CsrA/RsmA family.</text>
</comment>
<sequence>MLILSRKTGEAIQIGNDIEITVLSIKGDQIKLGIDAPKNVEIHRKEIYLSIQQENTEASQGVQDLFALLSQKDKN</sequence>
<comment type="function">
    <text evidence="5">A translational regulator that binds mRNA to regulate translation initiation and/or mRNA stability. Usually binds in the 5'-UTR at or near the Shine-Dalgarno sequence preventing ribosome-binding, thus repressing translation. Its main target seems to be the major flagellin gene, while its function is anatagonized by FliW.</text>
</comment>
<dbReference type="FunFam" id="2.60.40.4380:FF:000002">
    <property type="entry name" value="Translational regulator CsrA"/>
    <property type="match status" value="1"/>
</dbReference>
<dbReference type="OrthoDB" id="9809061at2"/>
<evidence type="ECO:0000256" key="3">
    <source>
        <dbReference type="ARBA" id="ARBA00022845"/>
    </source>
</evidence>
<gene>
    <name evidence="5 6" type="primary">csrA</name>
    <name evidence="6" type="ORF">D3H55_01525</name>
</gene>
<evidence type="ECO:0000313" key="7">
    <source>
        <dbReference type="Proteomes" id="UP000265801"/>
    </source>
</evidence>
<keyword evidence="5" id="KW-1005">Bacterial flagellum biogenesis</keyword>
<dbReference type="GO" id="GO:0005829">
    <property type="term" value="C:cytosol"/>
    <property type="evidence" value="ECO:0007669"/>
    <property type="project" value="TreeGrafter"/>
</dbReference>
<evidence type="ECO:0000313" key="6">
    <source>
        <dbReference type="EMBL" id="RIW39060.1"/>
    </source>
</evidence>
<dbReference type="GO" id="GO:0045947">
    <property type="term" value="P:negative regulation of translational initiation"/>
    <property type="evidence" value="ECO:0007669"/>
    <property type="project" value="UniProtKB-UniRule"/>
</dbReference>
<organism evidence="6 7">
    <name type="scientific">Bacillus salacetis</name>
    <dbReference type="NCBI Taxonomy" id="2315464"/>
    <lineage>
        <taxon>Bacteria</taxon>
        <taxon>Bacillati</taxon>
        <taxon>Bacillota</taxon>
        <taxon>Bacilli</taxon>
        <taxon>Bacillales</taxon>
        <taxon>Bacillaceae</taxon>
        <taxon>Bacillus</taxon>
    </lineage>
</organism>
<dbReference type="GO" id="GO:0048027">
    <property type="term" value="F:mRNA 5'-UTR binding"/>
    <property type="evidence" value="ECO:0007669"/>
    <property type="project" value="UniProtKB-UniRule"/>
</dbReference>
<accession>A0A3A1R850</accession>
<dbReference type="RefSeq" id="WP_119545129.1">
    <property type="nucleotide sequence ID" value="NZ_QXIR01000001.1"/>
</dbReference>
<dbReference type="GO" id="GO:0006109">
    <property type="term" value="P:regulation of carbohydrate metabolic process"/>
    <property type="evidence" value="ECO:0007669"/>
    <property type="project" value="InterPro"/>
</dbReference>
<keyword evidence="4 5" id="KW-0694">RNA-binding</keyword>
<dbReference type="Pfam" id="PF02599">
    <property type="entry name" value="CsrA"/>
    <property type="match status" value="1"/>
</dbReference>
<dbReference type="InterPro" id="IPR003751">
    <property type="entry name" value="CsrA"/>
</dbReference>
<dbReference type="AlphaFoldDB" id="A0A3A1R850"/>
<dbReference type="PANTHER" id="PTHR34984">
    <property type="entry name" value="CARBON STORAGE REGULATOR"/>
    <property type="match status" value="1"/>
</dbReference>
<dbReference type="InterPro" id="IPR036107">
    <property type="entry name" value="CsrA_sf"/>
</dbReference>
<evidence type="ECO:0000256" key="5">
    <source>
        <dbReference type="HAMAP-Rule" id="MF_00167"/>
    </source>
</evidence>
<dbReference type="HAMAP" id="MF_00167">
    <property type="entry name" value="CsrA"/>
    <property type="match status" value="1"/>
</dbReference>
<dbReference type="PANTHER" id="PTHR34984:SF1">
    <property type="entry name" value="CARBON STORAGE REGULATOR"/>
    <property type="match status" value="1"/>
</dbReference>
<comment type="subunit">
    <text evidence="5">Homodimer; the beta-strands of each monomer intercalate to form a hydrophobic core, while the alpha-helices form wings that extend away from the core.</text>
</comment>
<comment type="subcellular location">
    <subcellularLocation>
        <location evidence="5">Cytoplasm</location>
    </subcellularLocation>
</comment>
<dbReference type="GO" id="GO:0006402">
    <property type="term" value="P:mRNA catabolic process"/>
    <property type="evidence" value="ECO:0007669"/>
    <property type="project" value="InterPro"/>
</dbReference>
<dbReference type="GO" id="GO:0044781">
    <property type="term" value="P:bacterial-type flagellum organization"/>
    <property type="evidence" value="ECO:0007669"/>
    <property type="project" value="UniProtKB-KW"/>
</dbReference>
<keyword evidence="7" id="KW-1185">Reference proteome</keyword>
<keyword evidence="2 5" id="KW-0678">Repressor</keyword>
<reference evidence="6 7" key="1">
    <citation type="submission" date="2018-09" db="EMBL/GenBank/DDBJ databases">
        <title>Bacillus saliacetes sp. nov., isolated from Thai shrimp paste (Ka-pi).</title>
        <authorList>
            <person name="Daroonpunt R."/>
            <person name="Tanasupawat S."/>
            <person name="Yiamsombut S."/>
        </authorList>
    </citation>
    <scope>NUCLEOTIDE SEQUENCE [LARGE SCALE GENOMIC DNA]</scope>
    <source>
        <strain evidence="6 7">SKP7-4</strain>
    </source>
</reference>
<dbReference type="SUPFAM" id="SSF117130">
    <property type="entry name" value="CsrA-like"/>
    <property type="match status" value="1"/>
</dbReference>
<evidence type="ECO:0000256" key="2">
    <source>
        <dbReference type="ARBA" id="ARBA00022491"/>
    </source>
</evidence>
<dbReference type="GO" id="GO:1902208">
    <property type="term" value="P:regulation of bacterial-type flagellum assembly"/>
    <property type="evidence" value="ECO:0007669"/>
    <property type="project" value="UniProtKB-UniRule"/>
</dbReference>
<protein>
    <recommendedName>
        <fullName evidence="5">Translational regulator CsrA</fullName>
    </recommendedName>
</protein>
<evidence type="ECO:0000256" key="4">
    <source>
        <dbReference type="ARBA" id="ARBA00022884"/>
    </source>
</evidence>
<dbReference type="NCBIfam" id="TIGR00202">
    <property type="entry name" value="csrA"/>
    <property type="match status" value="1"/>
</dbReference>
<dbReference type="Proteomes" id="UP000265801">
    <property type="component" value="Unassembled WGS sequence"/>
</dbReference>
<comment type="caution">
    <text evidence="6">The sequence shown here is derived from an EMBL/GenBank/DDBJ whole genome shotgun (WGS) entry which is preliminary data.</text>
</comment>
<keyword evidence="3 5" id="KW-0810">Translation regulation</keyword>
<name>A0A3A1R850_9BACI</name>
<dbReference type="NCBIfam" id="NF002469">
    <property type="entry name" value="PRK01712.1"/>
    <property type="match status" value="1"/>
</dbReference>
<dbReference type="Gene3D" id="2.60.40.4380">
    <property type="entry name" value="Translational regulator CsrA"/>
    <property type="match status" value="1"/>
</dbReference>